<dbReference type="RefSeq" id="WP_284261443.1">
    <property type="nucleotide sequence ID" value="NZ_BSOW01000002.1"/>
</dbReference>
<dbReference type="EMBL" id="BSOW01000002">
    <property type="protein sequence ID" value="GLR84139.1"/>
    <property type="molecule type" value="Genomic_DNA"/>
</dbReference>
<reference evidence="2" key="1">
    <citation type="journal article" date="2019" name="Int. J. Syst. Evol. Microbiol.">
        <title>The Global Catalogue of Microorganisms (GCM) 10K type strain sequencing project: providing services to taxonomists for standard genome sequencing and annotation.</title>
        <authorList>
            <consortium name="The Broad Institute Genomics Platform"/>
            <consortium name="The Broad Institute Genome Sequencing Center for Infectious Disease"/>
            <person name="Wu L."/>
            <person name="Ma J."/>
        </authorList>
    </citation>
    <scope>NUCLEOTIDE SEQUENCE [LARGE SCALE GENOMIC DNA]</scope>
    <source>
        <strain evidence="2">NBRC 102520</strain>
    </source>
</reference>
<organism evidence="1 2">
    <name type="scientific">Bradyrhizobium iriomotense</name>
    <dbReference type="NCBI Taxonomy" id="441950"/>
    <lineage>
        <taxon>Bacteria</taxon>
        <taxon>Pseudomonadati</taxon>
        <taxon>Pseudomonadota</taxon>
        <taxon>Alphaproteobacteria</taxon>
        <taxon>Hyphomicrobiales</taxon>
        <taxon>Nitrobacteraceae</taxon>
        <taxon>Bradyrhizobium</taxon>
    </lineage>
</organism>
<protein>
    <submittedName>
        <fullName evidence="1">Uncharacterized protein</fullName>
    </submittedName>
</protein>
<proteinExistence type="predicted"/>
<evidence type="ECO:0000313" key="1">
    <source>
        <dbReference type="EMBL" id="GLR84139.1"/>
    </source>
</evidence>
<evidence type="ECO:0000313" key="2">
    <source>
        <dbReference type="Proteomes" id="UP001156905"/>
    </source>
</evidence>
<sequence length="55" mass="6740">MTERTQLNMMPRDRLLELAKEEMANFERREIEFRKRDREERAAALNLPLDKINLH</sequence>
<keyword evidence="2" id="KW-1185">Reference proteome</keyword>
<dbReference type="Proteomes" id="UP001156905">
    <property type="component" value="Unassembled WGS sequence"/>
</dbReference>
<gene>
    <name evidence="1" type="ORF">GCM10007857_08490</name>
</gene>
<comment type="caution">
    <text evidence="1">The sequence shown here is derived from an EMBL/GenBank/DDBJ whole genome shotgun (WGS) entry which is preliminary data.</text>
</comment>
<name>A0ABQ6AT47_9BRAD</name>
<accession>A0ABQ6AT47</accession>